<feature type="transmembrane region" description="Helical" evidence="1">
    <location>
        <begin position="84"/>
        <end position="99"/>
    </location>
</feature>
<feature type="transmembrane region" description="Helical" evidence="1">
    <location>
        <begin position="137"/>
        <end position="153"/>
    </location>
</feature>
<proteinExistence type="predicted"/>
<keyword evidence="1" id="KW-0472">Membrane</keyword>
<feature type="transmembrane region" description="Helical" evidence="1">
    <location>
        <begin position="201"/>
        <end position="221"/>
    </location>
</feature>
<organism evidence="2 3">
    <name type="scientific">Desulforhopalus singaporensis</name>
    <dbReference type="NCBI Taxonomy" id="91360"/>
    <lineage>
        <taxon>Bacteria</taxon>
        <taxon>Pseudomonadati</taxon>
        <taxon>Thermodesulfobacteriota</taxon>
        <taxon>Desulfobulbia</taxon>
        <taxon>Desulfobulbales</taxon>
        <taxon>Desulfocapsaceae</taxon>
        <taxon>Desulforhopalus</taxon>
    </lineage>
</organism>
<evidence type="ECO:0000313" key="2">
    <source>
        <dbReference type="EMBL" id="SDP82714.1"/>
    </source>
</evidence>
<reference evidence="2 3" key="1">
    <citation type="submission" date="2016-10" db="EMBL/GenBank/DDBJ databases">
        <authorList>
            <person name="de Groot N.N."/>
        </authorList>
    </citation>
    <scope>NUCLEOTIDE SEQUENCE [LARGE SCALE GENOMIC DNA]</scope>
    <source>
        <strain evidence="2 3">DSM 12130</strain>
    </source>
</reference>
<gene>
    <name evidence="2" type="ORF">SAMN05660330_04277</name>
</gene>
<dbReference type="EMBL" id="FNJI01000071">
    <property type="protein sequence ID" value="SDP82714.1"/>
    <property type="molecule type" value="Genomic_DNA"/>
</dbReference>
<keyword evidence="1" id="KW-1133">Transmembrane helix</keyword>
<name>A0A1H0VWD6_9BACT</name>
<feature type="transmembrane region" description="Helical" evidence="1">
    <location>
        <begin position="55"/>
        <end position="78"/>
    </location>
</feature>
<feature type="transmembrane region" description="Helical" evidence="1">
    <location>
        <begin position="111"/>
        <end position="131"/>
    </location>
</feature>
<dbReference type="OrthoDB" id="9182155at2"/>
<dbReference type="Proteomes" id="UP000199073">
    <property type="component" value="Unassembled WGS sequence"/>
</dbReference>
<keyword evidence="3" id="KW-1185">Reference proteome</keyword>
<protein>
    <submittedName>
        <fullName evidence="2">Uncharacterized protein</fullName>
    </submittedName>
</protein>
<dbReference type="AlphaFoldDB" id="A0A1H0VWD6"/>
<keyword evidence="1" id="KW-0812">Transmembrane</keyword>
<dbReference type="STRING" id="91360.SAMN05660330_04277"/>
<feature type="transmembrane region" description="Helical" evidence="1">
    <location>
        <begin position="18"/>
        <end position="34"/>
    </location>
</feature>
<evidence type="ECO:0000256" key="1">
    <source>
        <dbReference type="SAM" id="Phobius"/>
    </source>
</evidence>
<feature type="transmembrane region" description="Helical" evidence="1">
    <location>
        <begin position="165"/>
        <end position="186"/>
    </location>
</feature>
<evidence type="ECO:0000313" key="3">
    <source>
        <dbReference type="Proteomes" id="UP000199073"/>
    </source>
</evidence>
<accession>A0A1H0VWD6</accession>
<sequence>MISTIDGISEVLNSREKAISVWLLILVILGTLNSKFRRPILNVITKFFARKLLQIYCAMFVYISLVVLLLSLVNVWHIGNLGDTIKWGVLVAFVMLFNFKQAEEHNYFKSAFVSNFKILVVIEFIINLYVFSLPVEFFLVPFLAILGFITAIAESDKQYDTIKKATNAIVSFIGGMFLIYSVYKVIVDFQNFATVKMLESFYLPIALSITLIPFIYLVALYSHYEVFFIRLGYFVEDPIVLRYAKGQTILNMNLNLNKLDGWSKYVTSNWRFKEKQEVDDAILVFCNQNKKNI</sequence>
<dbReference type="RefSeq" id="WP_092226185.1">
    <property type="nucleotide sequence ID" value="NZ_FNJI01000071.1"/>
</dbReference>